<keyword evidence="2" id="KW-1185">Reference proteome</keyword>
<accession>A0A0U1L3Z6</accession>
<gene>
    <name evidence="1" type="ORF">SpAn4DRAFT_0295</name>
</gene>
<sequence>MHGCSLINCFAASACPKEKVVRAAPCAILGAGSCLKKPSYKWDFHPSPPENEYEKTISFRR</sequence>
<dbReference type="AlphaFoldDB" id="A0A0U1L3Z6"/>
<dbReference type="Proteomes" id="UP000049855">
    <property type="component" value="Unassembled WGS sequence"/>
</dbReference>
<evidence type="ECO:0000313" key="1">
    <source>
        <dbReference type="EMBL" id="CQR73833.1"/>
    </source>
</evidence>
<protein>
    <submittedName>
        <fullName evidence="1">Uncharacterized protein</fullName>
    </submittedName>
</protein>
<dbReference type="EMBL" id="CTRP01000014">
    <property type="protein sequence ID" value="CQR73833.1"/>
    <property type="molecule type" value="Genomic_DNA"/>
</dbReference>
<proteinExistence type="predicted"/>
<organism evidence="1 2">
    <name type="scientific">Sporomusa ovata</name>
    <dbReference type="NCBI Taxonomy" id="2378"/>
    <lineage>
        <taxon>Bacteria</taxon>
        <taxon>Bacillati</taxon>
        <taxon>Bacillota</taxon>
        <taxon>Negativicutes</taxon>
        <taxon>Selenomonadales</taxon>
        <taxon>Sporomusaceae</taxon>
        <taxon>Sporomusa</taxon>
    </lineage>
</organism>
<reference evidence="2" key="1">
    <citation type="submission" date="2015-03" db="EMBL/GenBank/DDBJ databases">
        <authorList>
            <person name="Nijsse Bart"/>
        </authorList>
    </citation>
    <scope>NUCLEOTIDE SEQUENCE [LARGE SCALE GENOMIC DNA]</scope>
</reference>
<name>A0A0U1L3Z6_9FIRM</name>
<evidence type="ECO:0000313" key="2">
    <source>
        <dbReference type="Proteomes" id="UP000049855"/>
    </source>
</evidence>